<keyword evidence="2" id="KW-1185">Reference proteome</keyword>
<name>A0A3M7LGS5_9FLAO</name>
<dbReference type="AlphaFoldDB" id="A0A3M7LGS5"/>
<dbReference type="EMBL" id="QWIV01000003">
    <property type="protein sequence ID" value="RMZ61280.1"/>
    <property type="molecule type" value="Genomic_DNA"/>
</dbReference>
<evidence type="ECO:0000313" key="1">
    <source>
        <dbReference type="EMBL" id="RMZ61280.1"/>
    </source>
</evidence>
<reference evidence="1 2" key="1">
    <citation type="submission" date="2018-08" db="EMBL/GenBank/DDBJ databases">
        <title>Chryseobacterium nematophagum: a novel matrix digesting pathogen of nematodes.</title>
        <authorList>
            <person name="Page A."/>
            <person name="Roberts M."/>
            <person name="Felix M.-A."/>
            <person name="Weir W."/>
        </authorList>
    </citation>
    <scope>NUCLEOTIDE SEQUENCE [LARGE SCALE GENOMIC DNA]</scope>
    <source>
        <strain evidence="1 2">JUb275</strain>
    </source>
</reference>
<gene>
    <name evidence="1" type="ORF">D1632_00265</name>
</gene>
<protein>
    <submittedName>
        <fullName evidence="1">Uncharacterized protein</fullName>
    </submittedName>
</protein>
<comment type="caution">
    <text evidence="1">The sequence shown here is derived from an EMBL/GenBank/DDBJ whole genome shotgun (WGS) entry which is preliminary data.</text>
</comment>
<accession>A0A3M7LGS5</accession>
<dbReference type="RefSeq" id="WP_122545274.1">
    <property type="nucleotide sequence ID" value="NZ_QWIV01000003.1"/>
</dbReference>
<dbReference type="Proteomes" id="UP000267524">
    <property type="component" value="Unassembled WGS sequence"/>
</dbReference>
<organism evidence="1 2">
    <name type="scientific">Chryseobacterium nematophagum</name>
    <dbReference type="NCBI Taxonomy" id="2305228"/>
    <lineage>
        <taxon>Bacteria</taxon>
        <taxon>Pseudomonadati</taxon>
        <taxon>Bacteroidota</taxon>
        <taxon>Flavobacteriia</taxon>
        <taxon>Flavobacteriales</taxon>
        <taxon>Weeksellaceae</taxon>
        <taxon>Chryseobacterium group</taxon>
        <taxon>Chryseobacterium</taxon>
    </lineage>
</organism>
<proteinExistence type="predicted"/>
<evidence type="ECO:0000313" key="2">
    <source>
        <dbReference type="Proteomes" id="UP000267524"/>
    </source>
</evidence>
<sequence>MDNNKFPNGITSYLETHCLISTALGSLIDKEIGFACERYSKQDSGGLYELAKELTDEFEKLHYNEEWIDRDYLEEIDFFIQSK</sequence>